<protein>
    <submittedName>
        <fullName evidence="1">Uncharacterized protein</fullName>
    </submittedName>
</protein>
<dbReference type="RefSeq" id="WP_128533302.1">
    <property type="nucleotide sequence ID" value="NZ_SBIW01000003.1"/>
</dbReference>
<gene>
    <name evidence="1" type="ORF">EPL05_07320</name>
</gene>
<keyword evidence="2" id="KW-1185">Reference proteome</keyword>
<accession>A0A444MQI4</accession>
<evidence type="ECO:0000313" key="1">
    <source>
        <dbReference type="EMBL" id="RWY53869.1"/>
    </source>
</evidence>
<dbReference type="OrthoDB" id="917674at2"/>
<dbReference type="AlphaFoldDB" id="A0A444MQI4"/>
<comment type="caution">
    <text evidence="1">The sequence shown here is derived from an EMBL/GenBank/DDBJ whole genome shotgun (WGS) entry which is preliminary data.</text>
</comment>
<evidence type="ECO:0000313" key="2">
    <source>
        <dbReference type="Proteomes" id="UP000286701"/>
    </source>
</evidence>
<name>A0A444MQI4_9SPHI</name>
<reference evidence="1 2" key="1">
    <citation type="submission" date="2019-01" db="EMBL/GenBank/DDBJ databases">
        <title>Mucilaginibacter antarcticum sp. nov., isolated from antarctic soil.</title>
        <authorList>
            <person name="Yan Y.-Q."/>
            <person name="Du Z.-J."/>
        </authorList>
    </citation>
    <scope>NUCLEOTIDE SEQUENCE [LARGE SCALE GENOMIC DNA]</scope>
    <source>
        <strain evidence="1 2">F01003</strain>
    </source>
</reference>
<sequence length="100" mass="12351">MTEPVFEVGNQLFYIPVVPLFRFLRKKENKQCGELLLAVMSYLYREAGVPYYRDEGWFMFNEYEMNKEFFFRMPYRITRGTRGRYFRHSKKRYLRGHHAT</sequence>
<organism evidence="1 2">
    <name type="scientific">Mucilaginibacter gilvus</name>
    <dbReference type="NCBI Taxonomy" id="2305909"/>
    <lineage>
        <taxon>Bacteria</taxon>
        <taxon>Pseudomonadati</taxon>
        <taxon>Bacteroidota</taxon>
        <taxon>Sphingobacteriia</taxon>
        <taxon>Sphingobacteriales</taxon>
        <taxon>Sphingobacteriaceae</taxon>
        <taxon>Mucilaginibacter</taxon>
    </lineage>
</organism>
<proteinExistence type="predicted"/>
<dbReference type="Proteomes" id="UP000286701">
    <property type="component" value="Unassembled WGS sequence"/>
</dbReference>
<dbReference type="EMBL" id="SBIW01000003">
    <property type="protein sequence ID" value="RWY53869.1"/>
    <property type="molecule type" value="Genomic_DNA"/>
</dbReference>